<dbReference type="InterPro" id="IPR051600">
    <property type="entry name" value="Beta-PGM-like"/>
</dbReference>
<dbReference type="SFLD" id="SFLDG01129">
    <property type="entry name" value="C1.5:_HAD__Beta-PGM__Phosphata"/>
    <property type="match status" value="1"/>
</dbReference>
<dbReference type="Gene3D" id="3.40.50.1000">
    <property type="entry name" value="HAD superfamily/HAD-like"/>
    <property type="match status" value="1"/>
</dbReference>
<sequence length="242" mass="28388">MIQLIVFDMDGVLVDSERVHYERRKRFFQQHHFQLTDQQLDKMVGSNANDIWQALIPTDTEKREQWLAIYREDVRANLMDYQAICDVKMIQFVKWLHKKNIACALASSAPRLLIKNWLIDIGLDQEFTVILSGEKVAFNKPNPDIYLKTIEKFPQIHKRDILVIEDSAIGIEAAKNAGLTVAAKETSFIKKVNMDQSQADIRFIQSEKLIHRYFQEINLRKARIKVTKRSWKHGLFLYQADR</sequence>
<evidence type="ECO:0000256" key="5">
    <source>
        <dbReference type="ARBA" id="ARBA00023277"/>
    </source>
</evidence>
<organism evidence="6 7">
    <name type="scientific">Enterococcus durans</name>
    <dbReference type="NCBI Taxonomy" id="53345"/>
    <lineage>
        <taxon>Bacteria</taxon>
        <taxon>Bacillati</taxon>
        <taxon>Bacillota</taxon>
        <taxon>Bacilli</taxon>
        <taxon>Lactobacillales</taxon>
        <taxon>Enterococcaceae</taxon>
        <taxon>Enterococcus</taxon>
    </lineage>
</organism>
<dbReference type="GO" id="GO:0016787">
    <property type="term" value="F:hydrolase activity"/>
    <property type="evidence" value="ECO:0007669"/>
    <property type="project" value="UniProtKB-KW"/>
</dbReference>
<accession>A0A377KP72</accession>
<name>A0A377KP72_9ENTE</name>
<dbReference type="PANTHER" id="PTHR46193">
    <property type="entry name" value="6-PHOSPHOGLUCONATE PHOSPHATASE"/>
    <property type="match status" value="1"/>
</dbReference>
<dbReference type="Proteomes" id="UP000254070">
    <property type="component" value="Unassembled WGS sequence"/>
</dbReference>
<dbReference type="EC" id="3.1.3.-" evidence="6"/>
<comment type="similarity">
    <text evidence="2">Belongs to the HAD-like hydrolase superfamily. CbbY/CbbZ/Gph/YieH family.</text>
</comment>
<evidence type="ECO:0000313" key="7">
    <source>
        <dbReference type="Proteomes" id="UP000254070"/>
    </source>
</evidence>
<dbReference type="InterPro" id="IPR006439">
    <property type="entry name" value="HAD-SF_hydro_IA"/>
</dbReference>
<dbReference type="SUPFAM" id="SSF56784">
    <property type="entry name" value="HAD-like"/>
    <property type="match status" value="1"/>
</dbReference>
<dbReference type="CDD" id="cd07505">
    <property type="entry name" value="HAD_BPGM-like"/>
    <property type="match status" value="1"/>
</dbReference>
<dbReference type="EMBL" id="UGIF01000002">
    <property type="protein sequence ID" value="STP30906.1"/>
    <property type="molecule type" value="Genomic_DNA"/>
</dbReference>
<dbReference type="RefSeq" id="WP_005875994.1">
    <property type="nucleotide sequence ID" value="NZ_CABGJE010000040.1"/>
</dbReference>
<keyword evidence="5" id="KW-0119">Carbohydrate metabolism</keyword>
<comment type="cofactor">
    <cofactor evidence="1">
        <name>Mg(2+)</name>
        <dbReference type="ChEBI" id="CHEBI:18420"/>
    </cofactor>
</comment>
<keyword evidence="6" id="KW-0378">Hydrolase</keyword>
<dbReference type="InterPro" id="IPR041492">
    <property type="entry name" value="HAD_2"/>
</dbReference>
<proteinExistence type="inferred from homology"/>
<keyword evidence="3" id="KW-0479">Metal-binding</keyword>
<dbReference type="InterPro" id="IPR023198">
    <property type="entry name" value="PGP-like_dom2"/>
</dbReference>
<dbReference type="PANTHER" id="PTHR46193:SF18">
    <property type="entry name" value="HEXITOL PHOSPHATASE B"/>
    <property type="match status" value="1"/>
</dbReference>
<reference evidence="6 7" key="1">
    <citation type="submission" date="2018-06" db="EMBL/GenBank/DDBJ databases">
        <authorList>
            <consortium name="Pathogen Informatics"/>
            <person name="Doyle S."/>
        </authorList>
    </citation>
    <scope>NUCLEOTIDE SEQUENCE [LARGE SCALE GENOMIC DNA]</scope>
    <source>
        <strain evidence="6 7">NCTC8129</strain>
    </source>
</reference>
<dbReference type="Pfam" id="PF13419">
    <property type="entry name" value="HAD_2"/>
    <property type="match status" value="1"/>
</dbReference>
<dbReference type="InterPro" id="IPR023214">
    <property type="entry name" value="HAD_sf"/>
</dbReference>
<dbReference type="PRINTS" id="PR00413">
    <property type="entry name" value="HADHALOGNASE"/>
</dbReference>
<gene>
    <name evidence="6" type="ORF">NCTC8129_03163</name>
</gene>
<keyword evidence="4" id="KW-0460">Magnesium</keyword>
<evidence type="ECO:0000256" key="3">
    <source>
        <dbReference type="ARBA" id="ARBA00022723"/>
    </source>
</evidence>
<evidence type="ECO:0000256" key="2">
    <source>
        <dbReference type="ARBA" id="ARBA00006171"/>
    </source>
</evidence>
<dbReference type="NCBIfam" id="TIGR01509">
    <property type="entry name" value="HAD-SF-IA-v3"/>
    <property type="match status" value="1"/>
</dbReference>
<protein>
    <submittedName>
        <fullName evidence="6">Haloacid dehalogenase (HAD) superfamily hydrolase</fullName>
        <ecNumber evidence="6">3.1.3.-</ecNumber>
    </submittedName>
</protein>
<dbReference type="InterPro" id="IPR036412">
    <property type="entry name" value="HAD-like_sf"/>
</dbReference>
<dbReference type="SFLD" id="SFLDS00003">
    <property type="entry name" value="Haloacid_Dehalogenase"/>
    <property type="match status" value="1"/>
</dbReference>
<dbReference type="Gene3D" id="1.10.150.240">
    <property type="entry name" value="Putative phosphatase, domain 2"/>
    <property type="match status" value="1"/>
</dbReference>
<evidence type="ECO:0000256" key="4">
    <source>
        <dbReference type="ARBA" id="ARBA00022842"/>
    </source>
</evidence>
<evidence type="ECO:0000313" key="6">
    <source>
        <dbReference type="EMBL" id="STP30906.1"/>
    </source>
</evidence>
<evidence type="ECO:0000256" key="1">
    <source>
        <dbReference type="ARBA" id="ARBA00001946"/>
    </source>
</evidence>
<dbReference type="AlphaFoldDB" id="A0A377KP72"/>
<dbReference type="GO" id="GO:0046872">
    <property type="term" value="F:metal ion binding"/>
    <property type="evidence" value="ECO:0007669"/>
    <property type="project" value="UniProtKB-KW"/>
</dbReference>